<dbReference type="Pfam" id="PF18803">
    <property type="entry name" value="CxC2"/>
    <property type="match status" value="1"/>
</dbReference>
<keyword evidence="4" id="KW-1185">Reference proteome</keyword>
<sequence length="195" mass="21545">MNIMVLPRQCLSNRQINQMYLALNDQRWRERGSAECTCGQPAGYTCAECNVPDLCRMCMVAAHLGSPLHKIREWSERAQSYTCVSLRELGLRVSLGHGGAACPRPHAHRMDAITVTGIETLAVDFCSCDRAASDADQIKGRGWWPLPGNYLSAIPLTVLREIADRDEGEDLDAEQFDSDEESDAESHATDSSTSE</sequence>
<gene>
    <name evidence="3" type="ORF">C8F04DRAFT_1197733</name>
</gene>
<name>A0AAD6S1A0_9AGAR</name>
<feature type="domain" description="CxC2-like cysteine cluster KDZ transposase-associated" evidence="2">
    <location>
        <begin position="86"/>
        <end position="145"/>
    </location>
</feature>
<accession>A0AAD6S1A0</accession>
<proteinExistence type="predicted"/>
<feature type="compositionally biased region" description="Acidic residues" evidence="1">
    <location>
        <begin position="167"/>
        <end position="183"/>
    </location>
</feature>
<protein>
    <recommendedName>
        <fullName evidence="2">CxC2-like cysteine cluster KDZ transposase-associated domain-containing protein</fullName>
    </recommendedName>
</protein>
<evidence type="ECO:0000256" key="1">
    <source>
        <dbReference type="SAM" id="MobiDB-lite"/>
    </source>
</evidence>
<evidence type="ECO:0000313" key="3">
    <source>
        <dbReference type="EMBL" id="KAJ7019384.1"/>
    </source>
</evidence>
<reference evidence="3" key="1">
    <citation type="submission" date="2023-03" db="EMBL/GenBank/DDBJ databases">
        <title>Massive genome expansion in bonnet fungi (Mycena s.s.) driven by repeated elements and novel gene families across ecological guilds.</title>
        <authorList>
            <consortium name="Lawrence Berkeley National Laboratory"/>
            <person name="Harder C.B."/>
            <person name="Miyauchi S."/>
            <person name="Viragh M."/>
            <person name="Kuo A."/>
            <person name="Thoen E."/>
            <person name="Andreopoulos B."/>
            <person name="Lu D."/>
            <person name="Skrede I."/>
            <person name="Drula E."/>
            <person name="Henrissat B."/>
            <person name="Morin E."/>
            <person name="Kohler A."/>
            <person name="Barry K."/>
            <person name="LaButti K."/>
            <person name="Morin E."/>
            <person name="Salamov A."/>
            <person name="Lipzen A."/>
            <person name="Mereny Z."/>
            <person name="Hegedus B."/>
            <person name="Baldrian P."/>
            <person name="Stursova M."/>
            <person name="Weitz H."/>
            <person name="Taylor A."/>
            <person name="Grigoriev I.V."/>
            <person name="Nagy L.G."/>
            <person name="Martin F."/>
            <person name="Kauserud H."/>
        </authorList>
    </citation>
    <scope>NUCLEOTIDE SEQUENCE</scope>
    <source>
        <strain evidence="3">CBHHK200</strain>
    </source>
</reference>
<dbReference type="InterPro" id="IPR041457">
    <property type="entry name" value="CxC2_KDZ-assoc"/>
</dbReference>
<dbReference type="Proteomes" id="UP001218188">
    <property type="component" value="Unassembled WGS sequence"/>
</dbReference>
<feature type="region of interest" description="Disordered" evidence="1">
    <location>
        <begin position="167"/>
        <end position="195"/>
    </location>
</feature>
<dbReference type="EMBL" id="JARJCM010000295">
    <property type="protein sequence ID" value="KAJ7019384.1"/>
    <property type="molecule type" value="Genomic_DNA"/>
</dbReference>
<comment type="caution">
    <text evidence="3">The sequence shown here is derived from an EMBL/GenBank/DDBJ whole genome shotgun (WGS) entry which is preliminary data.</text>
</comment>
<organism evidence="3 4">
    <name type="scientific">Mycena alexandri</name>
    <dbReference type="NCBI Taxonomy" id="1745969"/>
    <lineage>
        <taxon>Eukaryota</taxon>
        <taxon>Fungi</taxon>
        <taxon>Dikarya</taxon>
        <taxon>Basidiomycota</taxon>
        <taxon>Agaricomycotina</taxon>
        <taxon>Agaricomycetes</taxon>
        <taxon>Agaricomycetidae</taxon>
        <taxon>Agaricales</taxon>
        <taxon>Marasmiineae</taxon>
        <taxon>Mycenaceae</taxon>
        <taxon>Mycena</taxon>
    </lineage>
</organism>
<evidence type="ECO:0000259" key="2">
    <source>
        <dbReference type="Pfam" id="PF18803"/>
    </source>
</evidence>
<evidence type="ECO:0000313" key="4">
    <source>
        <dbReference type="Proteomes" id="UP001218188"/>
    </source>
</evidence>
<dbReference type="AlphaFoldDB" id="A0AAD6S1A0"/>